<dbReference type="RefSeq" id="WP_180805499.1">
    <property type="nucleotide sequence ID" value="NZ_CP136958.1"/>
</dbReference>
<evidence type="ECO:0000256" key="4">
    <source>
        <dbReference type="ARBA" id="ARBA00022723"/>
    </source>
</evidence>
<keyword evidence="6" id="KW-0378">Hydrolase</keyword>
<evidence type="ECO:0000256" key="6">
    <source>
        <dbReference type="ARBA" id="ARBA00022801"/>
    </source>
</evidence>
<keyword evidence="7" id="KW-0347">Helicase</keyword>
<name>A0AAF0YUX3_9CORY</name>
<dbReference type="Pfam" id="PF18395">
    <property type="entry name" value="Cas3_C"/>
    <property type="match status" value="1"/>
</dbReference>
<keyword evidence="5" id="KW-0547">Nucleotide-binding</keyword>
<keyword evidence="8" id="KW-0067">ATP-binding</keyword>
<evidence type="ECO:0000256" key="3">
    <source>
        <dbReference type="ARBA" id="ARBA00022722"/>
    </source>
</evidence>
<dbReference type="SMART" id="SM00487">
    <property type="entry name" value="DEXDc"/>
    <property type="match status" value="1"/>
</dbReference>
<accession>A0AAF0YUX3</accession>
<comment type="similarity">
    <text evidence="1">In the N-terminal section; belongs to the CRISPR-associated nuclease Cas3-HD family.</text>
</comment>
<dbReference type="InterPro" id="IPR014001">
    <property type="entry name" value="Helicase_ATP-bd"/>
</dbReference>
<evidence type="ECO:0000259" key="10">
    <source>
        <dbReference type="PROSITE" id="PS51643"/>
    </source>
</evidence>
<dbReference type="InterPro" id="IPR038257">
    <property type="entry name" value="CRISPR-assoc_Cas3_HD_sf"/>
</dbReference>
<dbReference type="InterPro" id="IPR027417">
    <property type="entry name" value="P-loop_NTPase"/>
</dbReference>
<dbReference type="Proteomes" id="UP000234560">
    <property type="component" value="Chromosome"/>
</dbReference>
<gene>
    <name evidence="11" type="primary">cas3</name>
    <name evidence="11" type="ORF">CYJ47_11805</name>
</gene>
<dbReference type="InterPro" id="IPR006483">
    <property type="entry name" value="CRISPR-assoc_Cas3_HD"/>
</dbReference>
<evidence type="ECO:0000313" key="11">
    <source>
        <dbReference type="EMBL" id="WOT01918.1"/>
    </source>
</evidence>
<dbReference type="GO" id="GO:0016787">
    <property type="term" value="F:hydrolase activity"/>
    <property type="evidence" value="ECO:0007669"/>
    <property type="project" value="UniProtKB-KW"/>
</dbReference>
<reference evidence="11" key="1">
    <citation type="submission" date="2017-12" db="EMBL/GenBank/DDBJ databases">
        <authorList>
            <person name="Thomas-White K."/>
            <person name="Wolfe A.J."/>
        </authorList>
    </citation>
    <scope>NUCLEOTIDE SEQUENCE</scope>
    <source>
        <strain evidence="11">UMB0763</strain>
    </source>
</reference>
<keyword evidence="3" id="KW-0540">Nuclease</keyword>
<dbReference type="GO" id="GO:0046872">
    <property type="term" value="F:metal ion binding"/>
    <property type="evidence" value="ECO:0007669"/>
    <property type="project" value="UniProtKB-KW"/>
</dbReference>
<evidence type="ECO:0000313" key="12">
    <source>
        <dbReference type="Proteomes" id="UP000234560"/>
    </source>
</evidence>
<dbReference type="GO" id="GO:0005524">
    <property type="term" value="F:ATP binding"/>
    <property type="evidence" value="ECO:0007669"/>
    <property type="project" value="UniProtKB-KW"/>
</dbReference>
<keyword evidence="9" id="KW-0051">Antiviral defense</keyword>
<dbReference type="Gene3D" id="1.10.3210.30">
    <property type="match status" value="1"/>
</dbReference>
<feature type="domain" description="HD Cas3-type" evidence="10">
    <location>
        <begin position="36"/>
        <end position="240"/>
    </location>
</feature>
<dbReference type="InterPro" id="IPR011545">
    <property type="entry name" value="DEAD/DEAH_box_helicase_dom"/>
</dbReference>
<dbReference type="InterPro" id="IPR006474">
    <property type="entry name" value="Helicase_Cas3_CRISPR-ass_core"/>
</dbReference>
<sequence>MDSFDEFCNAAERLASSFSVESRALWAKTPENREDKSGAYLSLPQHLIDSACVALALTQSWLSNQTLRFLEDESGLDSTAIQSLITFVAGSHDIGKATCTFQTQLEPRGDMSTYADRVRAAGLDLTMSRSESRLIKFPHSGASQAILLEWLENHSTRPIAMSIASISAAHHGTPAIDPGLNKSLRAIKRYPDNWKSVHEELLNGISHLTGFDRVLPTIAKPLPTTAIQILTGIVIMADWIASNQAAFPLDLHGSQTERVRKGLDFIELSQPWHPGSFPTDDANEYFHSAFCWPSEFSVRPVQRAAFSIANSLSSASLMIIEAPTGGGKTEAGLAAAHAFAANAGSQGIAFAAPTMSTSNGLFSRVCDWAAQVTPDSQVSTMFLGHSKSSLNLDFTRLKFHSIGSSSGSGAVTATRWLAGRKRGILSNFVVCTVDQVLMMALQSRHLMLRHLGFSGKAVIIDEAHSYDVYMSEYLGEALQWLARYGCSVIVMSATLPIAQRQSLVASFAHGLNVAPPTVESQAYPLISVINRSGFEEHPVEVRSHSAHFLVEKLSDDDPSLVSLLTGELSDGGIALVVCNTVKRAQHTFQALQSEFPGQVELHHAAFMASHRSSKEAELRHKLGPDAHRGGDRPDRLIVVSTQVAEQSLDIDADLLVTDIAPMDLIIQRIGRIHRHSRPESDRPENLRTPQIFIRGITEWDPVPVFESGTAAVYSPAVLYRTFAVAEHTLFTHGFTSPEDVSPLVQRTYSPSLPIPAGWEEEWNEAQKVHAEMVDWAIARARSYRIPDPKEVANDVTLDDIYKRSGPQASAKEEDAAGQAQVRDSTPTVEVIPIIQTEFGYVPLANPGGPEFSEDTELDYSASFTLAASSVRLPSRLTRYPKALDAVLDQLETSTPVGWIRSFLLKGEVALRLDENRQVELNGHLLQYSEDLGLMEVDRHE</sequence>
<evidence type="ECO:0000256" key="5">
    <source>
        <dbReference type="ARBA" id="ARBA00022741"/>
    </source>
</evidence>
<comment type="similarity">
    <text evidence="2">In the central section; belongs to the CRISPR-associated helicase Cas3 family.</text>
</comment>
<dbReference type="CDD" id="cd09641">
    <property type="entry name" value="Cas3''_I"/>
    <property type="match status" value="1"/>
</dbReference>
<dbReference type="Pfam" id="PF18019">
    <property type="entry name" value="Cas3_HD"/>
    <property type="match status" value="1"/>
</dbReference>
<proteinExistence type="inferred from homology"/>
<dbReference type="NCBIfam" id="TIGR01596">
    <property type="entry name" value="cas3_HD"/>
    <property type="match status" value="1"/>
</dbReference>
<organism evidence="11 12">
    <name type="scientific">Corynebacterium pyruviciproducens</name>
    <dbReference type="NCBI Taxonomy" id="598660"/>
    <lineage>
        <taxon>Bacteria</taxon>
        <taxon>Bacillati</taxon>
        <taxon>Actinomycetota</taxon>
        <taxon>Actinomycetes</taxon>
        <taxon>Mycobacteriales</taxon>
        <taxon>Corynebacteriaceae</taxon>
        <taxon>Corynebacterium</taxon>
    </lineage>
</organism>
<dbReference type="SUPFAM" id="SSF52540">
    <property type="entry name" value="P-loop containing nucleoside triphosphate hydrolases"/>
    <property type="match status" value="1"/>
</dbReference>
<dbReference type="PANTHER" id="PTHR47963:SF9">
    <property type="entry name" value="CRISPR-ASSOCIATED ENDONUCLEASE_HELICASE CAS3"/>
    <property type="match status" value="1"/>
</dbReference>
<evidence type="ECO:0000256" key="8">
    <source>
        <dbReference type="ARBA" id="ARBA00022840"/>
    </source>
</evidence>
<dbReference type="GO" id="GO:0003723">
    <property type="term" value="F:RNA binding"/>
    <property type="evidence" value="ECO:0007669"/>
    <property type="project" value="TreeGrafter"/>
</dbReference>
<keyword evidence="4" id="KW-0479">Metal-binding</keyword>
<dbReference type="PANTHER" id="PTHR47963">
    <property type="entry name" value="DEAD-BOX ATP-DEPENDENT RNA HELICASE 47, MITOCHONDRIAL"/>
    <property type="match status" value="1"/>
</dbReference>
<dbReference type="GO" id="GO:0003724">
    <property type="term" value="F:RNA helicase activity"/>
    <property type="evidence" value="ECO:0007669"/>
    <property type="project" value="TreeGrafter"/>
</dbReference>
<dbReference type="PROSITE" id="PS51643">
    <property type="entry name" value="HD_CAS3"/>
    <property type="match status" value="1"/>
</dbReference>
<protein>
    <submittedName>
        <fullName evidence="11">CRISPR-associated helicase Cas3</fullName>
    </submittedName>
</protein>
<dbReference type="KEGG" id="cpyr:CYJ47_11805"/>
<dbReference type="GO" id="GO:0004518">
    <property type="term" value="F:nuclease activity"/>
    <property type="evidence" value="ECO:0007669"/>
    <property type="project" value="UniProtKB-KW"/>
</dbReference>
<dbReference type="Pfam" id="PF22590">
    <property type="entry name" value="Cas3-like_C_2"/>
    <property type="match status" value="1"/>
</dbReference>
<dbReference type="InterPro" id="IPR054712">
    <property type="entry name" value="Cas3-like_dom"/>
</dbReference>
<dbReference type="InterPro" id="IPR001650">
    <property type="entry name" value="Helicase_C-like"/>
</dbReference>
<dbReference type="Pfam" id="PF00270">
    <property type="entry name" value="DEAD"/>
    <property type="match status" value="1"/>
</dbReference>
<evidence type="ECO:0000256" key="9">
    <source>
        <dbReference type="ARBA" id="ARBA00023118"/>
    </source>
</evidence>
<dbReference type="SMART" id="SM00490">
    <property type="entry name" value="HELICc"/>
    <property type="match status" value="1"/>
</dbReference>
<evidence type="ECO:0000256" key="2">
    <source>
        <dbReference type="ARBA" id="ARBA00009046"/>
    </source>
</evidence>
<dbReference type="CDD" id="cd17930">
    <property type="entry name" value="DEXHc_cas3"/>
    <property type="match status" value="1"/>
</dbReference>
<dbReference type="NCBIfam" id="TIGR01587">
    <property type="entry name" value="cas3_core"/>
    <property type="match status" value="1"/>
</dbReference>
<dbReference type="AlphaFoldDB" id="A0AAF0YUX3"/>
<dbReference type="InterPro" id="IPR041372">
    <property type="entry name" value="Cas3_C"/>
</dbReference>
<evidence type="ECO:0000256" key="7">
    <source>
        <dbReference type="ARBA" id="ARBA00022806"/>
    </source>
</evidence>
<evidence type="ECO:0000256" key="1">
    <source>
        <dbReference type="ARBA" id="ARBA00006847"/>
    </source>
</evidence>
<dbReference type="InterPro" id="IPR050547">
    <property type="entry name" value="DEAD_box_RNA_helicases"/>
</dbReference>
<dbReference type="EMBL" id="CP136958">
    <property type="protein sequence ID" value="WOT01918.1"/>
    <property type="molecule type" value="Genomic_DNA"/>
</dbReference>
<reference evidence="11" key="2">
    <citation type="submission" date="2023-10" db="EMBL/GenBank/DDBJ databases">
        <authorList>
            <person name="Choi B."/>
        </authorList>
    </citation>
    <scope>NUCLEOTIDE SEQUENCE</scope>
    <source>
        <strain evidence="11">UMB0763</strain>
    </source>
</reference>
<dbReference type="GO" id="GO:0051607">
    <property type="term" value="P:defense response to virus"/>
    <property type="evidence" value="ECO:0007669"/>
    <property type="project" value="UniProtKB-KW"/>
</dbReference>
<dbReference type="Gene3D" id="3.40.50.300">
    <property type="entry name" value="P-loop containing nucleotide triphosphate hydrolases"/>
    <property type="match status" value="2"/>
</dbReference>